<dbReference type="PANTHER" id="PTHR44068:SF1">
    <property type="entry name" value="HYPOTHETICAL LOC100005854"/>
    <property type="match status" value="1"/>
</dbReference>
<reference evidence="4" key="1">
    <citation type="submission" date="2022-11" db="EMBL/GenBank/DDBJ databases">
        <title>Centuries of genome instability and evolution in soft-shell clam transmissible cancer (bioRxiv).</title>
        <authorList>
            <person name="Hart S.F.M."/>
            <person name="Yonemitsu M.A."/>
            <person name="Giersch R.M."/>
            <person name="Beal B.F."/>
            <person name="Arriagada G."/>
            <person name="Davis B.W."/>
            <person name="Ostrander E.A."/>
            <person name="Goff S.P."/>
            <person name="Metzger M.J."/>
        </authorList>
    </citation>
    <scope>NUCLEOTIDE SEQUENCE</scope>
    <source>
        <strain evidence="4">MELC-2E11</strain>
        <tissue evidence="4">Siphon/mantle</tissue>
    </source>
</reference>
<dbReference type="SUPFAM" id="SSF53335">
    <property type="entry name" value="S-adenosyl-L-methionine-dependent methyltransferases"/>
    <property type="match status" value="1"/>
</dbReference>
<evidence type="ECO:0000256" key="1">
    <source>
        <dbReference type="ARBA" id="ARBA00022679"/>
    </source>
</evidence>
<evidence type="ECO:0000313" key="5">
    <source>
        <dbReference type="Proteomes" id="UP001164746"/>
    </source>
</evidence>
<evidence type="ECO:0000259" key="3">
    <source>
        <dbReference type="Pfam" id="PF08241"/>
    </source>
</evidence>
<gene>
    <name evidence="4" type="ORF">MAR_008844</name>
</gene>
<dbReference type="Gene3D" id="3.40.50.150">
    <property type="entry name" value="Vaccinia Virus protein VP39"/>
    <property type="match status" value="1"/>
</dbReference>
<dbReference type="Proteomes" id="UP001164746">
    <property type="component" value="Chromosome 4"/>
</dbReference>
<keyword evidence="1" id="KW-0808">Transferase</keyword>
<protein>
    <submittedName>
        <fullName evidence="4">UBIE-like protein</fullName>
    </submittedName>
</protein>
<dbReference type="InterPro" id="IPR050447">
    <property type="entry name" value="Erg6_SMT_methyltransf"/>
</dbReference>
<dbReference type="PANTHER" id="PTHR44068">
    <property type="entry name" value="ZGC:194242"/>
    <property type="match status" value="1"/>
</dbReference>
<evidence type="ECO:0000256" key="2">
    <source>
        <dbReference type="ARBA" id="ARBA00038188"/>
    </source>
</evidence>
<dbReference type="InterPro" id="IPR029063">
    <property type="entry name" value="SAM-dependent_MTases_sf"/>
</dbReference>
<proteinExistence type="inferred from homology"/>
<organism evidence="4 5">
    <name type="scientific">Mya arenaria</name>
    <name type="common">Soft-shell clam</name>
    <dbReference type="NCBI Taxonomy" id="6604"/>
    <lineage>
        <taxon>Eukaryota</taxon>
        <taxon>Metazoa</taxon>
        <taxon>Spiralia</taxon>
        <taxon>Lophotrochozoa</taxon>
        <taxon>Mollusca</taxon>
        <taxon>Bivalvia</taxon>
        <taxon>Autobranchia</taxon>
        <taxon>Heteroconchia</taxon>
        <taxon>Euheterodonta</taxon>
        <taxon>Imparidentia</taxon>
        <taxon>Neoheterodontei</taxon>
        <taxon>Myida</taxon>
        <taxon>Myoidea</taxon>
        <taxon>Myidae</taxon>
        <taxon>Mya</taxon>
    </lineage>
</organism>
<dbReference type="InterPro" id="IPR013216">
    <property type="entry name" value="Methyltransf_11"/>
</dbReference>
<dbReference type="Pfam" id="PF08241">
    <property type="entry name" value="Methyltransf_11"/>
    <property type="match status" value="1"/>
</dbReference>
<feature type="domain" description="Methyltransferase type 11" evidence="3">
    <location>
        <begin position="88"/>
        <end position="174"/>
    </location>
</feature>
<dbReference type="EMBL" id="CP111015">
    <property type="protein sequence ID" value="WAR02286.1"/>
    <property type="molecule type" value="Genomic_DNA"/>
</dbReference>
<name>A0ABY7E040_MYAAR</name>
<sequence length="241" mass="27175">MKIMGNILRDCEKTRQRWPSNFSLSSSCMRNKSFPDSWTRVSSGMCCIRAGVISKEQLHGAAAQLCGIQPSHFVLELSFSKGLGLKQALSLIKGGTGRVVGTETSKLNISAVTRELCEDIELGALEVCLQDSELLPFIHNMFDVIYTVNGNLTWADQTAALKEIYRVLRPGCLFMTCVYKEPVVTKKKQSKQIQIEREFHSDEYVQDLKESGFTKVKIKEHRNAVSGYKYLAVYAYARQMK</sequence>
<comment type="similarity">
    <text evidence="2">Belongs to the class I-like SAM-binding methyltransferase superfamily. Erg6/SMT family.</text>
</comment>
<dbReference type="PROSITE" id="PS51257">
    <property type="entry name" value="PROKAR_LIPOPROTEIN"/>
    <property type="match status" value="1"/>
</dbReference>
<evidence type="ECO:0000313" key="4">
    <source>
        <dbReference type="EMBL" id="WAR02286.1"/>
    </source>
</evidence>
<dbReference type="CDD" id="cd02440">
    <property type="entry name" value="AdoMet_MTases"/>
    <property type="match status" value="1"/>
</dbReference>
<keyword evidence="5" id="KW-1185">Reference proteome</keyword>
<accession>A0ABY7E040</accession>